<name>A0A834SND2_9FABA</name>
<dbReference type="GO" id="GO:0015189">
    <property type="term" value="F:L-lysine transmembrane transporter activity"/>
    <property type="evidence" value="ECO:0007669"/>
    <property type="project" value="TreeGrafter"/>
</dbReference>
<evidence type="ECO:0000256" key="5">
    <source>
        <dbReference type="ARBA" id="ARBA00022970"/>
    </source>
</evidence>
<evidence type="ECO:0000259" key="10">
    <source>
        <dbReference type="Pfam" id="PF13906"/>
    </source>
</evidence>
<gene>
    <name evidence="11" type="ORF">G2W53_043038</name>
</gene>
<evidence type="ECO:0000313" key="12">
    <source>
        <dbReference type="Proteomes" id="UP000634136"/>
    </source>
</evidence>
<evidence type="ECO:0000256" key="8">
    <source>
        <dbReference type="SAM" id="MobiDB-lite"/>
    </source>
</evidence>
<feature type="transmembrane region" description="Helical" evidence="9">
    <location>
        <begin position="466"/>
        <end position="485"/>
    </location>
</feature>
<feature type="transmembrane region" description="Helical" evidence="9">
    <location>
        <begin position="552"/>
        <end position="572"/>
    </location>
</feature>
<protein>
    <submittedName>
        <fullName evidence="11">Cationic amino acid transporter 1-like</fullName>
    </submittedName>
</protein>
<accession>A0A834SND2</accession>
<dbReference type="Gene3D" id="1.20.1740.10">
    <property type="entry name" value="Amino acid/polyamine transporter I"/>
    <property type="match status" value="1"/>
</dbReference>
<feature type="domain" description="Cationic amino acid transporter C-terminal" evidence="10">
    <location>
        <begin position="521"/>
        <end position="571"/>
    </location>
</feature>
<dbReference type="InterPro" id="IPR002293">
    <property type="entry name" value="AA/rel_permease1"/>
</dbReference>
<keyword evidence="7 9" id="KW-0472">Membrane</keyword>
<dbReference type="OrthoDB" id="3900342at2759"/>
<organism evidence="11 12">
    <name type="scientific">Senna tora</name>
    <dbReference type="NCBI Taxonomy" id="362788"/>
    <lineage>
        <taxon>Eukaryota</taxon>
        <taxon>Viridiplantae</taxon>
        <taxon>Streptophyta</taxon>
        <taxon>Embryophyta</taxon>
        <taxon>Tracheophyta</taxon>
        <taxon>Spermatophyta</taxon>
        <taxon>Magnoliopsida</taxon>
        <taxon>eudicotyledons</taxon>
        <taxon>Gunneridae</taxon>
        <taxon>Pentapetalae</taxon>
        <taxon>rosids</taxon>
        <taxon>fabids</taxon>
        <taxon>Fabales</taxon>
        <taxon>Fabaceae</taxon>
        <taxon>Caesalpinioideae</taxon>
        <taxon>Cassia clade</taxon>
        <taxon>Senna</taxon>
    </lineage>
</organism>
<feature type="transmembrane region" description="Helical" evidence="9">
    <location>
        <begin position="278"/>
        <end position="297"/>
    </location>
</feature>
<dbReference type="Pfam" id="PF13906">
    <property type="entry name" value="AA_permease_C"/>
    <property type="match status" value="1"/>
</dbReference>
<dbReference type="PANTHER" id="PTHR43243">
    <property type="entry name" value="INNER MEMBRANE TRANSPORTER YGJI-RELATED"/>
    <property type="match status" value="1"/>
</dbReference>
<dbReference type="Proteomes" id="UP000634136">
    <property type="component" value="Unassembled WGS sequence"/>
</dbReference>
<feature type="transmembrane region" description="Helical" evidence="9">
    <location>
        <begin position="88"/>
        <end position="107"/>
    </location>
</feature>
<evidence type="ECO:0000256" key="9">
    <source>
        <dbReference type="SAM" id="Phobius"/>
    </source>
</evidence>
<evidence type="ECO:0000256" key="6">
    <source>
        <dbReference type="ARBA" id="ARBA00022989"/>
    </source>
</evidence>
<feature type="transmembrane region" description="Helical" evidence="9">
    <location>
        <begin position="212"/>
        <end position="230"/>
    </location>
</feature>
<dbReference type="GO" id="GO:0005313">
    <property type="term" value="F:L-glutamate transmembrane transporter activity"/>
    <property type="evidence" value="ECO:0007669"/>
    <property type="project" value="TreeGrafter"/>
</dbReference>
<evidence type="ECO:0000256" key="4">
    <source>
        <dbReference type="ARBA" id="ARBA00022692"/>
    </source>
</evidence>
<evidence type="ECO:0000256" key="7">
    <source>
        <dbReference type="ARBA" id="ARBA00023136"/>
    </source>
</evidence>
<feature type="region of interest" description="Disordered" evidence="8">
    <location>
        <begin position="580"/>
        <end position="604"/>
    </location>
</feature>
<feature type="transmembrane region" description="Helical" evidence="9">
    <location>
        <begin position="523"/>
        <end position="540"/>
    </location>
</feature>
<feature type="transmembrane region" description="Helical" evidence="9">
    <location>
        <begin position="491"/>
        <end position="511"/>
    </location>
</feature>
<dbReference type="AlphaFoldDB" id="A0A834SND2"/>
<keyword evidence="4 9" id="KW-0812">Transmembrane</keyword>
<reference evidence="11" key="1">
    <citation type="submission" date="2020-09" db="EMBL/GenBank/DDBJ databases">
        <title>Genome-Enabled Discovery of Anthraquinone Biosynthesis in Senna tora.</title>
        <authorList>
            <person name="Kang S.-H."/>
            <person name="Pandey R.P."/>
            <person name="Lee C.-M."/>
            <person name="Sim J.-S."/>
            <person name="Jeong J.-T."/>
            <person name="Choi B.-S."/>
            <person name="Jung M."/>
            <person name="Ginzburg D."/>
            <person name="Zhao K."/>
            <person name="Won S.Y."/>
            <person name="Oh T.-J."/>
            <person name="Yu Y."/>
            <person name="Kim N.-H."/>
            <person name="Lee O.R."/>
            <person name="Lee T.-H."/>
            <person name="Bashyal P."/>
            <person name="Kim T.-S."/>
            <person name="Lee W.-H."/>
            <person name="Kawkins C."/>
            <person name="Kim C.-K."/>
            <person name="Kim J.S."/>
            <person name="Ahn B.O."/>
            <person name="Rhee S.Y."/>
            <person name="Sohng J.K."/>
        </authorList>
    </citation>
    <scope>NUCLEOTIDE SEQUENCE</scope>
    <source>
        <tissue evidence="11">Leaf</tissue>
    </source>
</reference>
<feature type="transmembrane region" description="Helical" evidence="9">
    <location>
        <begin position="127"/>
        <end position="152"/>
    </location>
</feature>
<dbReference type="FunFam" id="1.20.1740.10:FF:000035">
    <property type="entry name" value="Cationic amino acid transporter 5"/>
    <property type="match status" value="1"/>
</dbReference>
<comment type="caution">
    <text evidence="11">The sequence shown here is derived from an EMBL/GenBank/DDBJ whole genome shotgun (WGS) entry which is preliminary data.</text>
</comment>
<feature type="transmembrane region" description="Helical" evidence="9">
    <location>
        <begin position="237"/>
        <end position="258"/>
    </location>
</feature>
<dbReference type="InterPro" id="IPR029485">
    <property type="entry name" value="CAT_C"/>
</dbReference>
<evidence type="ECO:0000313" key="11">
    <source>
        <dbReference type="EMBL" id="KAF7803927.1"/>
    </source>
</evidence>
<comment type="subcellular location">
    <subcellularLocation>
        <location evidence="1">Membrane</location>
        <topology evidence="1">Multi-pass membrane protein</topology>
    </subcellularLocation>
</comment>
<feature type="transmembrane region" description="Helical" evidence="9">
    <location>
        <begin position="405"/>
        <end position="426"/>
    </location>
</feature>
<dbReference type="PANTHER" id="PTHR43243:SF77">
    <property type="entry name" value="CATIONIC AMINO ACID TRANSPORTER"/>
    <property type="match status" value="1"/>
</dbReference>
<sequence length="604" mass="65948">MEEVNDGDVGESKGETTIRRRRGCTFEKNDFLPEESFKSWGNYSRALRETPFRLKERILARSEDEIELVEMKARSNFEMKKTLNWWDLMWFGIGSVIGAGIFVLTGLEAKEKAGPAVVLSYAVSGTSALLSVFCYTEFAVEIPVAGGSFAYLRVELGDFVAFIAAGNILLEYVIGGASVARSWSSYFATLCNKGPEHFRIVVPSISPNYGHLDPIAVVVITIICFFSVFSTKGSSRINYIATVIHLVLIAFIVIAGLINADPHNFTPFAPFGPRGVFQASAVLFFAYVGFDAVSTMAEETKNPARDIPIGLVGSMVITTAAYCLLAITLCLMVPYQKIDPDAPFSVAFHAVGWNWAKYIVAAGALKGMTTVLLVSAVGQARYLTHIARTHMMPPWFALVDAKTGTPVNATIAMLFATAVIAFFTSLEILANILSISTLFIFMLVAVALLVRRYYATGVTTKTNQTKLIVCVVLIIASSCATAVCWAMDVGWIGYTVGGVVWVIATGGIWLCVPQAKQPKLWQVPLVPWLPSLSVFMNIFLLGSIDGDSFQRFGIWTAVLLVYYVLFGLHASYDTAKEFEGRRRGEQANRVEEGLAPAADSPTNS</sequence>
<keyword evidence="3" id="KW-0813">Transport</keyword>
<comment type="similarity">
    <text evidence="2">Belongs to the amino acid-polyamine-organocation (APC) superfamily. Cationic amino acid transporter (CAT) (TC 2.A.3.3) family.</text>
</comment>
<feature type="transmembrane region" description="Helical" evidence="9">
    <location>
        <begin position="159"/>
        <end position="180"/>
    </location>
</feature>
<dbReference type="GO" id="GO:0005886">
    <property type="term" value="C:plasma membrane"/>
    <property type="evidence" value="ECO:0007669"/>
    <property type="project" value="TreeGrafter"/>
</dbReference>
<evidence type="ECO:0000256" key="1">
    <source>
        <dbReference type="ARBA" id="ARBA00004141"/>
    </source>
</evidence>
<evidence type="ECO:0000256" key="2">
    <source>
        <dbReference type="ARBA" id="ARBA00008572"/>
    </source>
</evidence>
<proteinExistence type="inferred from homology"/>
<keyword evidence="6 9" id="KW-1133">Transmembrane helix</keyword>
<keyword evidence="5" id="KW-0029">Amino-acid transport</keyword>
<feature type="compositionally biased region" description="Basic and acidic residues" evidence="8">
    <location>
        <begin position="580"/>
        <end position="592"/>
    </location>
</feature>
<dbReference type="PIRSF" id="PIRSF006060">
    <property type="entry name" value="AA_transporter"/>
    <property type="match status" value="1"/>
</dbReference>
<dbReference type="Pfam" id="PF13520">
    <property type="entry name" value="AA_permease_2"/>
    <property type="match status" value="1"/>
</dbReference>
<feature type="transmembrane region" description="Helical" evidence="9">
    <location>
        <begin position="309"/>
        <end position="335"/>
    </location>
</feature>
<feature type="transmembrane region" description="Helical" evidence="9">
    <location>
        <begin position="432"/>
        <end position="454"/>
    </location>
</feature>
<feature type="transmembrane region" description="Helical" evidence="9">
    <location>
        <begin position="355"/>
        <end position="384"/>
    </location>
</feature>
<evidence type="ECO:0000256" key="3">
    <source>
        <dbReference type="ARBA" id="ARBA00022448"/>
    </source>
</evidence>
<keyword evidence="12" id="KW-1185">Reference proteome</keyword>
<dbReference type="EMBL" id="JAAIUW010000013">
    <property type="protein sequence ID" value="KAF7803927.1"/>
    <property type="molecule type" value="Genomic_DNA"/>
</dbReference>